<feature type="region of interest" description="Disordered" evidence="1">
    <location>
        <begin position="1"/>
        <end position="96"/>
    </location>
</feature>
<evidence type="ECO:0000256" key="1">
    <source>
        <dbReference type="SAM" id="MobiDB-lite"/>
    </source>
</evidence>
<organism evidence="2 3">
    <name type="scientific">Ancylostoma ceylanicum</name>
    <dbReference type="NCBI Taxonomy" id="53326"/>
    <lineage>
        <taxon>Eukaryota</taxon>
        <taxon>Metazoa</taxon>
        <taxon>Ecdysozoa</taxon>
        <taxon>Nematoda</taxon>
        <taxon>Chromadorea</taxon>
        <taxon>Rhabditida</taxon>
        <taxon>Rhabditina</taxon>
        <taxon>Rhabditomorpha</taxon>
        <taxon>Strongyloidea</taxon>
        <taxon>Ancylostomatidae</taxon>
        <taxon>Ancylostomatinae</taxon>
        <taxon>Ancylostoma</taxon>
    </lineage>
</organism>
<dbReference type="EMBL" id="JARK01001399">
    <property type="protein sequence ID" value="EYC08963.1"/>
    <property type="molecule type" value="Genomic_DNA"/>
</dbReference>
<dbReference type="AlphaFoldDB" id="A0A016U2Y8"/>
<accession>A0A016U2Y8</accession>
<dbReference type="OrthoDB" id="5851052at2759"/>
<name>A0A016U2Y8_9BILA</name>
<gene>
    <name evidence="2" type="primary">Acey_s0063.g3455</name>
    <name evidence="2" type="ORF">Y032_0063g3455</name>
</gene>
<proteinExistence type="predicted"/>
<comment type="caution">
    <text evidence="2">The sequence shown here is derived from an EMBL/GenBank/DDBJ whole genome shotgun (WGS) entry which is preliminary data.</text>
</comment>
<keyword evidence="3" id="KW-1185">Reference proteome</keyword>
<reference evidence="3" key="1">
    <citation type="journal article" date="2015" name="Nat. Genet.">
        <title>The genome and transcriptome of the zoonotic hookworm Ancylostoma ceylanicum identify infection-specific gene families.</title>
        <authorList>
            <person name="Schwarz E.M."/>
            <person name="Hu Y."/>
            <person name="Antoshechkin I."/>
            <person name="Miller M.M."/>
            <person name="Sternberg P.W."/>
            <person name="Aroian R.V."/>
        </authorList>
    </citation>
    <scope>NUCLEOTIDE SEQUENCE</scope>
    <source>
        <strain evidence="3">HY135</strain>
    </source>
</reference>
<dbReference type="Proteomes" id="UP000024635">
    <property type="component" value="Unassembled WGS sequence"/>
</dbReference>
<evidence type="ECO:0000313" key="2">
    <source>
        <dbReference type="EMBL" id="EYC08963.1"/>
    </source>
</evidence>
<sequence length="173" mass="19111">MFNPESTLQLSEAERDQSPCRTAGIGHDRRRDKSLPPPPATQDLLPHHCGSPQLHGRRRDLRGPHQQQRSPCRRGGFTDSRTDAPSHSESLQECPSRLHVRVPRSSNPAKYGGKGVKEILIAENVPVAPLTTTFRAHPGLNNLLNFLFYEGALVNGTAAEDGRLLLKRCLDDA</sequence>
<protein>
    <submittedName>
        <fullName evidence="2">Uncharacterized protein</fullName>
    </submittedName>
</protein>
<evidence type="ECO:0000313" key="3">
    <source>
        <dbReference type="Proteomes" id="UP000024635"/>
    </source>
</evidence>
<feature type="compositionally biased region" description="Polar residues" evidence="1">
    <location>
        <begin position="1"/>
        <end position="10"/>
    </location>
</feature>